<reference evidence="4" key="1">
    <citation type="submission" date="2022-05" db="EMBL/GenBank/DDBJ databases">
        <title>Comparative genomics of Staphylococcus equorum isolates.</title>
        <authorList>
            <person name="Luelf R.H."/>
        </authorList>
    </citation>
    <scope>NUCLEOTIDE SEQUENCE</scope>
    <source>
        <strain evidence="4">TMW 2.2343</strain>
    </source>
</reference>
<dbReference type="RefSeq" id="WP_277582412.1">
    <property type="nucleotide sequence ID" value="NZ_JAMBPV010000015.1"/>
</dbReference>
<dbReference type="SUPFAM" id="SSF88659">
    <property type="entry name" value="Sigma3 and sigma4 domains of RNA polymerase sigma factors"/>
    <property type="match status" value="1"/>
</dbReference>
<evidence type="ECO:0000259" key="3">
    <source>
        <dbReference type="Pfam" id="PF04394"/>
    </source>
</evidence>
<sequence length="228" mass="26838">MKSMKEIADELNVTKMTVYNNAKKANVKFQKIDNVNYLSSEDEIIVVNRIRKNQNKNDDFESEKKEEAKPNNDNLVKDETIKQLYNQVDIYKEQSNRDKEQINTLNRLLENQQVLALESNKKIQKLENQLEEERQLNYFFDTSVNDRQNVNAQEATFTEESKDINQEEEDEQPTEVQHKDVAEEKKDDSTNEEVLAKDDKPSEEIESENEDRGEQPPKKGFWSRLFGN</sequence>
<dbReference type="Pfam" id="PF04394">
    <property type="entry name" value="DUF536"/>
    <property type="match status" value="1"/>
</dbReference>
<dbReference type="InterPro" id="IPR007489">
    <property type="entry name" value="RocS-like_C"/>
</dbReference>
<evidence type="ECO:0000313" key="5">
    <source>
        <dbReference type="Proteomes" id="UP001152302"/>
    </source>
</evidence>
<dbReference type="EMBL" id="JAMBPX010000016">
    <property type="protein sequence ID" value="MDG0860666.1"/>
    <property type="molecule type" value="Genomic_DNA"/>
</dbReference>
<dbReference type="Gene3D" id="1.10.10.60">
    <property type="entry name" value="Homeodomain-like"/>
    <property type="match status" value="1"/>
</dbReference>
<keyword evidence="1" id="KW-0175">Coiled coil</keyword>
<evidence type="ECO:0000313" key="4">
    <source>
        <dbReference type="EMBL" id="MDG0860666.1"/>
    </source>
</evidence>
<feature type="region of interest" description="Disordered" evidence="2">
    <location>
        <begin position="154"/>
        <end position="228"/>
    </location>
</feature>
<accession>A0A9X4R2Z1</accession>
<dbReference type="Proteomes" id="UP001152302">
    <property type="component" value="Unassembled WGS sequence"/>
</dbReference>
<feature type="coiled-coil region" evidence="1">
    <location>
        <begin position="81"/>
        <end position="136"/>
    </location>
</feature>
<evidence type="ECO:0000256" key="1">
    <source>
        <dbReference type="SAM" id="Coils"/>
    </source>
</evidence>
<dbReference type="InterPro" id="IPR013324">
    <property type="entry name" value="RNA_pol_sigma_r3/r4-like"/>
</dbReference>
<proteinExistence type="predicted"/>
<evidence type="ECO:0000256" key="2">
    <source>
        <dbReference type="SAM" id="MobiDB-lite"/>
    </source>
</evidence>
<dbReference type="AlphaFoldDB" id="A0A9X4R2Z1"/>
<name>A0A9X4R2Z1_9STAP</name>
<comment type="caution">
    <text evidence="4">The sequence shown here is derived from an EMBL/GenBank/DDBJ whole genome shotgun (WGS) entry which is preliminary data.</text>
</comment>
<feature type="compositionally biased region" description="Basic and acidic residues" evidence="2">
    <location>
        <begin position="176"/>
        <end position="203"/>
    </location>
</feature>
<organism evidence="4 5">
    <name type="scientific">Staphylococcus equorum</name>
    <dbReference type="NCBI Taxonomy" id="246432"/>
    <lineage>
        <taxon>Bacteria</taxon>
        <taxon>Bacillati</taxon>
        <taxon>Bacillota</taxon>
        <taxon>Bacilli</taxon>
        <taxon>Bacillales</taxon>
        <taxon>Staphylococcaceae</taxon>
        <taxon>Staphylococcus</taxon>
    </lineage>
</organism>
<protein>
    <submittedName>
        <fullName evidence="4">DUF536 domain-containing protein</fullName>
    </submittedName>
</protein>
<feature type="domain" description="Regulator of chromosome segregation-like C-terminal" evidence="3">
    <location>
        <begin position="93"/>
        <end position="134"/>
    </location>
</feature>
<gene>
    <name evidence="4" type="ORF">M4L21_15310</name>
</gene>